<keyword evidence="1" id="KW-0812">Transmembrane</keyword>
<dbReference type="EMBL" id="JBHLUE010000009">
    <property type="protein sequence ID" value="MFC0565020.1"/>
    <property type="molecule type" value="Genomic_DNA"/>
</dbReference>
<evidence type="ECO:0008006" key="4">
    <source>
        <dbReference type="Google" id="ProtNLM"/>
    </source>
</evidence>
<feature type="transmembrane region" description="Helical" evidence="1">
    <location>
        <begin position="12"/>
        <end position="34"/>
    </location>
</feature>
<dbReference type="RefSeq" id="WP_377338480.1">
    <property type="nucleotide sequence ID" value="NZ_JBHLUE010000009.1"/>
</dbReference>
<evidence type="ECO:0000256" key="1">
    <source>
        <dbReference type="SAM" id="Phobius"/>
    </source>
</evidence>
<protein>
    <recommendedName>
        <fullName evidence="4">DUF4760 domain-containing protein</fullName>
    </recommendedName>
</protein>
<comment type="caution">
    <text evidence="2">The sequence shown here is derived from an EMBL/GenBank/DDBJ whole genome shotgun (WGS) entry which is preliminary data.</text>
</comment>
<keyword evidence="1" id="KW-0472">Membrane</keyword>
<accession>A0ABV6NW85</accession>
<evidence type="ECO:0000313" key="2">
    <source>
        <dbReference type="EMBL" id="MFC0565020.1"/>
    </source>
</evidence>
<gene>
    <name evidence="2" type="ORF">ACFFHU_12855</name>
</gene>
<reference evidence="2 3" key="1">
    <citation type="submission" date="2024-09" db="EMBL/GenBank/DDBJ databases">
        <authorList>
            <person name="Sun Q."/>
            <person name="Mori K."/>
        </authorList>
    </citation>
    <scope>NUCLEOTIDE SEQUENCE [LARGE SCALE GENOMIC DNA]</scope>
    <source>
        <strain evidence="2 3">TBRC 2205</strain>
    </source>
</reference>
<dbReference type="Pfam" id="PF15956">
    <property type="entry name" value="DUF4760"/>
    <property type="match status" value="1"/>
</dbReference>
<dbReference type="Proteomes" id="UP001589894">
    <property type="component" value="Unassembled WGS sequence"/>
</dbReference>
<keyword evidence="3" id="KW-1185">Reference proteome</keyword>
<keyword evidence="1" id="KW-1133">Transmembrane helix</keyword>
<name>A0ABV6NW85_9ACTN</name>
<evidence type="ECO:0000313" key="3">
    <source>
        <dbReference type="Proteomes" id="UP001589894"/>
    </source>
</evidence>
<organism evidence="2 3">
    <name type="scientific">Plantactinospora siamensis</name>
    <dbReference type="NCBI Taxonomy" id="555372"/>
    <lineage>
        <taxon>Bacteria</taxon>
        <taxon>Bacillati</taxon>
        <taxon>Actinomycetota</taxon>
        <taxon>Actinomycetes</taxon>
        <taxon>Micromonosporales</taxon>
        <taxon>Micromonosporaceae</taxon>
        <taxon>Plantactinospora</taxon>
    </lineage>
</organism>
<proteinExistence type="predicted"/>
<dbReference type="InterPro" id="IPR031876">
    <property type="entry name" value="DUF4760"/>
</dbReference>
<sequence length="176" mass="19724">MEDVIAMDAGLVFNASAVAISLMALAVSTLLTVWQLRAARSSNLTLVALELLTRECRSEEFLESEDFVLNRLQAEHSPDGGVFGLPFSARKHVQRIGQYYAGLGMISVFHAVDDSLLLGAVHWRVRVAWSILQPYVMAERALRKNRYLSYFEHLACMAGDVDKGDLLAKQRLRKAW</sequence>